<reference evidence="1" key="1">
    <citation type="submission" date="2022-10" db="EMBL/GenBank/DDBJ databases">
        <title>The complete genomes of actinobacterial strains from the NBC collection.</title>
        <authorList>
            <person name="Joergensen T.S."/>
            <person name="Alvarez Arevalo M."/>
            <person name="Sterndorff E.B."/>
            <person name="Faurdal D."/>
            <person name="Vuksanovic O."/>
            <person name="Mourched A.-S."/>
            <person name="Charusanti P."/>
            <person name="Shaw S."/>
            <person name="Blin K."/>
            <person name="Weber T."/>
        </authorList>
    </citation>
    <scope>NUCLEOTIDE SEQUENCE</scope>
    <source>
        <strain evidence="1">NBC_00119</strain>
    </source>
</reference>
<name>A0AAU1UKJ0_9ACTN</name>
<organism evidence="1">
    <name type="scientific">Streptomyces sp. NBC_00119</name>
    <dbReference type="NCBI Taxonomy" id="2975659"/>
    <lineage>
        <taxon>Bacteria</taxon>
        <taxon>Bacillati</taxon>
        <taxon>Actinomycetota</taxon>
        <taxon>Actinomycetes</taxon>
        <taxon>Kitasatosporales</taxon>
        <taxon>Streptomycetaceae</taxon>
        <taxon>Streptomyces</taxon>
    </lineage>
</organism>
<accession>A0AAU1UKJ0</accession>
<gene>
    <name evidence="1" type="ORF">OHU69_46045</name>
</gene>
<protein>
    <submittedName>
        <fullName evidence="1">Uncharacterized protein</fullName>
    </submittedName>
</protein>
<dbReference type="AlphaFoldDB" id="A0AAU1UKJ0"/>
<sequence>MSGVVVIAELDRLAVAAEVEGGELREAGEVGVVGRRDRGGHHDHDRSLGLAQHGQEQLGEVVATEVVHGEEGVQSVGRADLLESEHSGGVHEGIDPVLLVEHATGGIADTGVGGQVRGDEGRPVGLVPEGGQGGLALALVTSHEDDAVAVGEEIAGGLAADAAVAAGDEDGLHDAPGKGAGGRRLDGGVAWRPPVVGVVRRR</sequence>
<dbReference type="EMBL" id="CP108195">
    <property type="protein sequence ID" value="WTS17746.1"/>
    <property type="molecule type" value="Genomic_DNA"/>
</dbReference>
<evidence type="ECO:0000313" key="1">
    <source>
        <dbReference type="EMBL" id="WTS17746.1"/>
    </source>
</evidence>
<proteinExistence type="predicted"/>